<dbReference type="InterPro" id="IPR011008">
    <property type="entry name" value="Dimeric_a/b-barrel"/>
</dbReference>
<evidence type="ECO:0000313" key="2">
    <source>
        <dbReference type="EMBL" id="TFD93336.1"/>
    </source>
</evidence>
<dbReference type="InterPro" id="IPR007138">
    <property type="entry name" value="ABM_dom"/>
</dbReference>
<keyword evidence="2" id="KW-0503">Monooxygenase</keyword>
<reference evidence="2 3" key="1">
    <citation type="submission" date="2019-03" db="EMBL/GenBank/DDBJ databases">
        <title>Genomics of glacier-inhabiting Cryobacterium strains.</title>
        <authorList>
            <person name="Liu Q."/>
            <person name="Xin Y.-H."/>
        </authorList>
    </citation>
    <scope>NUCLEOTIDE SEQUENCE [LARGE SCALE GENOMIC DNA]</scope>
    <source>
        <strain evidence="2 3">Sr59</strain>
    </source>
</reference>
<organism evidence="2 3">
    <name type="scientific">Cryobacterium lactosi</name>
    <dbReference type="NCBI Taxonomy" id="1259202"/>
    <lineage>
        <taxon>Bacteria</taxon>
        <taxon>Bacillati</taxon>
        <taxon>Actinomycetota</taxon>
        <taxon>Actinomycetes</taxon>
        <taxon>Micrococcales</taxon>
        <taxon>Microbacteriaceae</taxon>
        <taxon>Cryobacterium</taxon>
    </lineage>
</organism>
<accession>A0A4R9BWX0</accession>
<keyword evidence="3" id="KW-1185">Reference proteome</keyword>
<dbReference type="EMBL" id="SOHM01000008">
    <property type="protein sequence ID" value="TFD93336.1"/>
    <property type="molecule type" value="Genomic_DNA"/>
</dbReference>
<gene>
    <name evidence="2" type="ORF">E3T61_04360</name>
</gene>
<dbReference type="SUPFAM" id="SSF54909">
    <property type="entry name" value="Dimeric alpha+beta barrel"/>
    <property type="match status" value="1"/>
</dbReference>
<feature type="domain" description="ABM" evidence="1">
    <location>
        <begin position="4"/>
        <end position="73"/>
    </location>
</feature>
<dbReference type="Proteomes" id="UP000298468">
    <property type="component" value="Unassembled WGS sequence"/>
</dbReference>
<dbReference type="Pfam" id="PF03992">
    <property type="entry name" value="ABM"/>
    <property type="match status" value="1"/>
</dbReference>
<dbReference type="AlphaFoldDB" id="A0A4R9BWX0"/>
<dbReference type="GO" id="GO:0004497">
    <property type="term" value="F:monooxygenase activity"/>
    <property type="evidence" value="ECO:0007669"/>
    <property type="project" value="UniProtKB-KW"/>
</dbReference>
<comment type="caution">
    <text evidence="2">The sequence shown here is derived from an EMBL/GenBank/DDBJ whole genome shotgun (WGS) entry which is preliminary data.</text>
</comment>
<protein>
    <submittedName>
        <fullName evidence="2">Monooxygenase</fullName>
    </submittedName>
</protein>
<proteinExistence type="predicted"/>
<evidence type="ECO:0000313" key="3">
    <source>
        <dbReference type="Proteomes" id="UP000298468"/>
    </source>
</evidence>
<dbReference type="OrthoDB" id="7867302at2"/>
<sequence>MTAIVHLDLRLDPARLDIVPALLNEVLAATRAWPGNEGLEVIVDDADPAHVIVVERWATAADHDAYAAWRNTPEGVSRLGEVLAAPGVKSVFSGRIPLDL</sequence>
<name>A0A4R9BWX0_9MICO</name>
<dbReference type="Gene3D" id="3.30.70.100">
    <property type="match status" value="1"/>
</dbReference>
<dbReference type="RefSeq" id="WP_134639676.1">
    <property type="nucleotide sequence ID" value="NZ_SOHM01000008.1"/>
</dbReference>
<evidence type="ECO:0000259" key="1">
    <source>
        <dbReference type="Pfam" id="PF03992"/>
    </source>
</evidence>
<keyword evidence="2" id="KW-0560">Oxidoreductase</keyword>